<dbReference type="InterPro" id="IPR049492">
    <property type="entry name" value="BD-FAE-like_dom"/>
</dbReference>
<dbReference type="PANTHER" id="PTHR48081:SF13">
    <property type="entry name" value="ALPHA_BETA HYDROLASE"/>
    <property type="match status" value="1"/>
</dbReference>
<protein>
    <submittedName>
        <fullName evidence="3">Acetyl esterase/lipase</fullName>
    </submittedName>
</protein>
<evidence type="ECO:0000256" key="1">
    <source>
        <dbReference type="ARBA" id="ARBA00022801"/>
    </source>
</evidence>
<name>A0A840QJU9_9PSEU</name>
<organism evidence="3 4">
    <name type="scientific">Saccharopolyspora phatthalungensis</name>
    <dbReference type="NCBI Taxonomy" id="664693"/>
    <lineage>
        <taxon>Bacteria</taxon>
        <taxon>Bacillati</taxon>
        <taxon>Actinomycetota</taxon>
        <taxon>Actinomycetes</taxon>
        <taxon>Pseudonocardiales</taxon>
        <taxon>Pseudonocardiaceae</taxon>
        <taxon>Saccharopolyspora</taxon>
    </lineage>
</organism>
<sequence>MSETVVYGTGGGRPLELRLYGRGGGRRPGVVFVHGGGWRKGTLDMLARLASEVADAGYVTATIDYRLSGEARWPAALEDAKCAVRWMRAHADELGVDAYRIAAAGGSAGGHLAALVALTPGRFEGSGGWAGVSSAVQAAVLYNPVIDLGVPAIGEMVEEFLGPEPVPVASPLSYVDHSCPPVLSRVGTEDELTPASGCVAFHGRLDELGVANELEIVPGRGHGLPVHDHEGCYHATIDFLGRRFQGKSARQFP</sequence>
<dbReference type="Gene3D" id="3.40.50.1820">
    <property type="entry name" value="alpha/beta hydrolase"/>
    <property type="match status" value="1"/>
</dbReference>
<keyword evidence="4" id="KW-1185">Reference proteome</keyword>
<evidence type="ECO:0000313" key="3">
    <source>
        <dbReference type="EMBL" id="MBB5159355.1"/>
    </source>
</evidence>
<evidence type="ECO:0000259" key="2">
    <source>
        <dbReference type="Pfam" id="PF20434"/>
    </source>
</evidence>
<proteinExistence type="predicted"/>
<comment type="caution">
    <text evidence="3">The sequence shown here is derived from an EMBL/GenBank/DDBJ whole genome shotgun (WGS) entry which is preliminary data.</text>
</comment>
<accession>A0A840QJU9</accession>
<keyword evidence="1" id="KW-0378">Hydrolase</keyword>
<reference evidence="3 4" key="1">
    <citation type="submission" date="2020-08" db="EMBL/GenBank/DDBJ databases">
        <title>Sequencing the genomes of 1000 actinobacteria strains.</title>
        <authorList>
            <person name="Klenk H.-P."/>
        </authorList>
    </citation>
    <scope>NUCLEOTIDE SEQUENCE [LARGE SCALE GENOMIC DNA]</scope>
    <source>
        <strain evidence="3 4">DSM 45584</strain>
    </source>
</reference>
<dbReference type="InterPro" id="IPR029058">
    <property type="entry name" value="AB_hydrolase_fold"/>
</dbReference>
<feature type="domain" description="BD-FAE-like" evidence="2">
    <location>
        <begin position="25"/>
        <end position="204"/>
    </location>
</feature>
<dbReference type="SUPFAM" id="SSF53474">
    <property type="entry name" value="alpha/beta-Hydrolases"/>
    <property type="match status" value="1"/>
</dbReference>
<dbReference type="AlphaFoldDB" id="A0A840QJU9"/>
<dbReference type="Pfam" id="PF20434">
    <property type="entry name" value="BD-FAE"/>
    <property type="match status" value="1"/>
</dbReference>
<dbReference type="GO" id="GO:0016787">
    <property type="term" value="F:hydrolase activity"/>
    <property type="evidence" value="ECO:0007669"/>
    <property type="project" value="UniProtKB-KW"/>
</dbReference>
<dbReference type="EMBL" id="JACHIW010000002">
    <property type="protein sequence ID" value="MBB5159355.1"/>
    <property type="molecule type" value="Genomic_DNA"/>
</dbReference>
<dbReference type="InterPro" id="IPR050300">
    <property type="entry name" value="GDXG_lipolytic_enzyme"/>
</dbReference>
<dbReference type="PANTHER" id="PTHR48081">
    <property type="entry name" value="AB HYDROLASE SUPERFAMILY PROTEIN C4A8.06C"/>
    <property type="match status" value="1"/>
</dbReference>
<evidence type="ECO:0000313" key="4">
    <source>
        <dbReference type="Proteomes" id="UP000584374"/>
    </source>
</evidence>
<dbReference type="RefSeq" id="WP_184731700.1">
    <property type="nucleotide sequence ID" value="NZ_JACHIW010000002.1"/>
</dbReference>
<dbReference type="Proteomes" id="UP000584374">
    <property type="component" value="Unassembled WGS sequence"/>
</dbReference>
<gene>
    <name evidence="3" type="ORF">BJ970_006954</name>
</gene>